<dbReference type="InterPro" id="IPR002218">
    <property type="entry name" value="MnmG-rel"/>
</dbReference>
<evidence type="ECO:0000259" key="13">
    <source>
        <dbReference type="SMART" id="SM01228"/>
    </source>
</evidence>
<evidence type="ECO:0000256" key="6">
    <source>
        <dbReference type="ARBA" id="ARBA00022630"/>
    </source>
</evidence>
<dbReference type="Pfam" id="PF21680">
    <property type="entry name" value="GIDA_C_1st"/>
    <property type="match status" value="1"/>
</dbReference>
<feature type="binding site" evidence="12">
    <location>
        <begin position="18"/>
        <end position="23"/>
    </location>
    <ligand>
        <name>FAD</name>
        <dbReference type="ChEBI" id="CHEBI:57692"/>
    </ligand>
</feature>
<keyword evidence="9 12" id="KW-0520">NAD</keyword>
<dbReference type="InterPro" id="IPR026904">
    <property type="entry name" value="MnmG_C"/>
</dbReference>
<comment type="caution">
    <text evidence="14">The sequence shown here is derived from an EMBL/GenBank/DDBJ whole genome shotgun (WGS) entry which is preliminary data.</text>
</comment>
<keyword evidence="8 12" id="KW-0274">FAD</keyword>
<dbReference type="OrthoDB" id="9815560at2"/>
<organism evidence="14 15">
    <name type="scientific">Anaerosporomusa subterranea</name>
    <dbReference type="NCBI Taxonomy" id="1794912"/>
    <lineage>
        <taxon>Bacteria</taxon>
        <taxon>Bacillati</taxon>
        <taxon>Bacillota</taxon>
        <taxon>Negativicutes</taxon>
        <taxon>Acetonemataceae</taxon>
        <taxon>Anaerosporomusa</taxon>
    </lineage>
</organism>
<evidence type="ECO:0000313" key="14">
    <source>
        <dbReference type="EMBL" id="KYZ75717.1"/>
    </source>
</evidence>
<sequence length="630" mass="69360">MSESNSFHCGDYDVIVVGAGHAGCEAALAAARMGAKTLLTTLTMDNIAMLPCNPSIGGSAKGHLVREIDALGGQMGVIADQTLIQMRMLNTAKGPAVHALRAQADKKQYQAAMKQTVENQPGLDVKQLLVEKICLSNRKVAGIETETGELFSCRCLILATGTYLRGKVILGETQYSGGPNGQRSADKLSVSMREIGLSLMRFKTGTPARVDSRSLDFSKMLIQNGDTEAHSFSFMTDATTREQVPCWLTYTNERTHAVIRSNLHRSPLYMGVIEGTGPRYCPSIEDKVVRFAEKESHQLFIEPEGLDTNEMYVQGMSSCLPVEVQYQFLRTIPGLEQVQIMRPAYAIEYDCVDPTQLKPSLETKAISGLFCAGQTNGSSGYEEAAAQGLLAGINAAQLLNGKEPLVLSRSDAYIGVLIDDLVTKGTLEPYRMMTSRAEYRLVLRQDNADLRLTEIGRSLGLVSDERYHRFTAKRNGIEQAAAFLKQTIISPTPENQEKLSAMGTVEIRSGISLYDLLRRTEVNYSLLATHFSLPPVEVAVQTQVEIAAKYEGYIKKQMEQVDRASRLESKRLADNIDYQSIHGLAKEAVQKLEKIRPQSIGQASRISGVSPADISILMVYLEQQRRKEAE</sequence>
<dbReference type="SUPFAM" id="SSF51905">
    <property type="entry name" value="FAD/NAD(P)-binding domain"/>
    <property type="match status" value="1"/>
</dbReference>
<evidence type="ECO:0000256" key="9">
    <source>
        <dbReference type="ARBA" id="ARBA00023027"/>
    </source>
</evidence>
<dbReference type="Gene3D" id="3.50.50.60">
    <property type="entry name" value="FAD/NAD(P)-binding domain"/>
    <property type="match status" value="2"/>
</dbReference>
<keyword evidence="5 12" id="KW-0963">Cytoplasm</keyword>
<evidence type="ECO:0000256" key="12">
    <source>
        <dbReference type="HAMAP-Rule" id="MF_00129"/>
    </source>
</evidence>
<comment type="caution">
    <text evidence="12">Lacks conserved residue(s) required for the propagation of feature annotation.</text>
</comment>
<dbReference type="PROSITE" id="PS01281">
    <property type="entry name" value="GIDA_2"/>
    <property type="match status" value="1"/>
</dbReference>
<comment type="subcellular location">
    <subcellularLocation>
        <location evidence="12">Cytoplasm</location>
    </subcellularLocation>
</comment>
<dbReference type="PROSITE" id="PS01280">
    <property type="entry name" value="GIDA_1"/>
    <property type="match status" value="1"/>
</dbReference>
<dbReference type="InterPro" id="IPR040131">
    <property type="entry name" value="MnmG_N"/>
</dbReference>
<comment type="function">
    <text evidence="2 12">NAD-binding protein involved in the addition of a carboxymethylaminomethyl (cmnm) group at the wobble position (U34) of certain tRNAs, forming tRNA-cmnm(5)s(2)U34.</text>
</comment>
<dbReference type="GO" id="GO:0050660">
    <property type="term" value="F:flavin adenine dinucleotide binding"/>
    <property type="evidence" value="ECO:0007669"/>
    <property type="project" value="UniProtKB-UniRule"/>
</dbReference>
<dbReference type="GO" id="GO:0002098">
    <property type="term" value="P:tRNA wobble uridine modification"/>
    <property type="evidence" value="ECO:0007669"/>
    <property type="project" value="InterPro"/>
</dbReference>
<feature type="domain" description="tRNA uridine 5-carboxymethylaminomethyl modification enzyme C-terminal subdomain" evidence="13">
    <location>
        <begin position="548"/>
        <end position="619"/>
    </location>
</feature>
<accession>A0A154BNZ7</accession>
<comment type="cofactor">
    <cofactor evidence="1 12">
        <name>FAD</name>
        <dbReference type="ChEBI" id="CHEBI:57692"/>
    </cofactor>
</comment>
<dbReference type="RefSeq" id="WP_066243381.1">
    <property type="nucleotide sequence ID" value="NZ_LSGP01000020.1"/>
</dbReference>
<evidence type="ECO:0000256" key="2">
    <source>
        <dbReference type="ARBA" id="ARBA00003717"/>
    </source>
</evidence>
<dbReference type="PRINTS" id="PR00411">
    <property type="entry name" value="PNDRDTASEI"/>
</dbReference>
<dbReference type="FunFam" id="1.10.10.1800:FF:000001">
    <property type="entry name" value="tRNA uridine 5-carboxymethylaminomethyl modification enzyme MnmG"/>
    <property type="match status" value="1"/>
</dbReference>
<dbReference type="InterPro" id="IPR020595">
    <property type="entry name" value="MnmG-rel_CS"/>
</dbReference>
<name>A0A154BNZ7_ANASB</name>
<evidence type="ECO:0000256" key="1">
    <source>
        <dbReference type="ARBA" id="ARBA00001974"/>
    </source>
</evidence>
<dbReference type="Pfam" id="PF01134">
    <property type="entry name" value="GIDA"/>
    <property type="match status" value="1"/>
</dbReference>
<reference evidence="14 15" key="1">
    <citation type="submission" date="2016-02" db="EMBL/GenBank/DDBJ databases">
        <title>Anaerosporomusa subterraneum gen. nov., sp. nov., a spore-forming obligate anaerobe isolated from saprolite.</title>
        <authorList>
            <person name="Choi J.K."/>
            <person name="Shah M."/>
            <person name="Yee N."/>
        </authorList>
    </citation>
    <scope>NUCLEOTIDE SEQUENCE [LARGE SCALE GENOMIC DNA]</scope>
    <source>
        <strain evidence="14 15">RU4</strain>
    </source>
</reference>
<dbReference type="PANTHER" id="PTHR11806:SF0">
    <property type="entry name" value="PROTEIN MTO1 HOMOLOG, MITOCHONDRIAL"/>
    <property type="match status" value="1"/>
</dbReference>
<comment type="similarity">
    <text evidence="3 12">Belongs to the MnmG family.</text>
</comment>
<dbReference type="HAMAP" id="MF_00129">
    <property type="entry name" value="MnmG_GidA"/>
    <property type="match status" value="1"/>
</dbReference>
<dbReference type="InterPro" id="IPR047001">
    <property type="entry name" value="MnmG_C_subdom"/>
</dbReference>
<dbReference type="GO" id="GO:0005829">
    <property type="term" value="C:cytosol"/>
    <property type="evidence" value="ECO:0007669"/>
    <property type="project" value="TreeGrafter"/>
</dbReference>
<dbReference type="Pfam" id="PF13932">
    <property type="entry name" value="SAM_GIDA_C"/>
    <property type="match status" value="1"/>
</dbReference>
<dbReference type="InterPro" id="IPR036188">
    <property type="entry name" value="FAD/NAD-bd_sf"/>
</dbReference>
<evidence type="ECO:0000313" key="15">
    <source>
        <dbReference type="Proteomes" id="UP000076268"/>
    </source>
</evidence>
<feature type="binding site" evidence="12">
    <location>
        <begin position="277"/>
        <end position="291"/>
    </location>
    <ligand>
        <name>NAD(+)</name>
        <dbReference type="ChEBI" id="CHEBI:57540"/>
    </ligand>
</feature>
<evidence type="ECO:0000256" key="8">
    <source>
        <dbReference type="ARBA" id="ARBA00022827"/>
    </source>
</evidence>
<dbReference type="Gene3D" id="1.10.10.1800">
    <property type="entry name" value="tRNA uridine 5-carboxymethylaminomethyl modification enzyme MnmG/GidA"/>
    <property type="match status" value="1"/>
</dbReference>
<dbReference type="FunFam" id="1.10.150.570:FF:000001">
    <property type="entry name" value="tRNA uridine 5-carboxymethylaminomethyl modification enzyme MnmG"/>
    <property type="match status" value="1"/>
</dbReference>
<dbReference type="AlphaFoldDB" id="A0A154BNZ7"/>
<dbReference type="NCBIfam" id="TIGR00136">
    <property type="entry name" value="mnmG_gidA"/>
    <property type="match status" value="1"/>
</dbReference>
<evidence type="ECO:0000256" key="10">
    <source>
        <dbReference type="ARBA" id="ARBA00025948"/>
    </source>
</evidence>
<proteinExistence type="inferred from homology"/>
<dbReference type="SMART" id="SM01228">
    <property type="entry name" value="GIDA_assoc_3"/>
    <property type="match status" value="1"/>
</dbReference>
<dbReference type="GO" id="GO:0030488">
    <property type="term" value="P:tRNA methylation"/>
    <property type="evidence" value="ECO:0007669"/>
    <property type="project" value="TreeGrafter"/>
</dbReference>
<evidence type="ECO:0000256" key="7">
    <source>
        <dbReference type="ARBA" id="ARBA00022694"/>
    </source>
</evidence>
<dbReference type="EMBL" id="LSGP01000020">
    <property type="protein sequence ID" value="KYZ75717.1"/>
    <property type="molecule type" value="Genomic_DNA"/>
</dbReference>
<dbReference type="PRINTS" id="PR00368">
    <property type="entry name" value="FADPNR"/>
</dbReference>
<evidence type="ECO:0000256" key="5">
    <source>
        <dbReference type="ARBA" id="ARBA00022490"/>
    </source>
</evidence>
<keyword evidence="6 12" id="KW-0285">Flavoprotein</keyword>
<evidence type="ECO:0000256" key="11">
    <source>
        <dbReference type="ARBA" id="ARBA00031800"/>
    </source>
</evidence>
<evidence type="ECO:0000256" key="3">
    <source>
        <dbReference type="ARBA" id="ARBA00007653"/>
    </source>
</evidence>
<comment type="subunit">
    <text evidence="10 12">Homodimer. Heterotetramer of two MnmE and two MnmG subunits.</text>
</comment>
<dbReference type="PANTHER" id="PTHR11806">
    <property type="entry name" value="GLUCOSE INHIBITED DIVISION PROTEIN A"/>
    <property type="match status" value="1"/>
</dbReference>
<keyword evidence="15" id="KW-1185">Reference proteome</keyword>
<dbReference type="InterPro" id="IPR044920">
    <property type="entry name" value="MnmG_C_subdom_sf"/>
</dbReference>
<dbReference type="FunFam" id="3.50.50.60:FF:000002">
    <property type="entry name" value="tRNA uridine 5-carboxymethylaminomethyl modification enzyme MnmG"/>
    <property type="match status" value="1"/>
</dbReference>
<dbReference type="InterPro" id="IPR049312">
    <property type="entry name" value="GIDA_C_N"/>
</dbReference>
<evidence type="ECO:0000256" key="4">
    <source>
        <dbReference type="ARBA" id="ARBA00020461"/>
    </source>
</evidence>
<dbReference type="Proteomes" id="UP000076268">
    <property type="component" value="Unassembled WGS sequence"/>
</dbReference>
<dbReference type="STRING" id="1794912.AXX12_10940"/>
<protein>
    <recommendedName>
        <fullName evidence="4 12">tRNA uridine 5-carboxymethylaminomethyl modification enzyme MnmG</fullName>
    </recommendedName>
    <alternativeName>
        <fullName evidence="11 12">Glucose-inhibited division protein A</fullName>
    </alternativeName>
</protein>
<keyword evidence="7 12" id="KW-0819">tRNA processing</keyword>
<dbReference type="Gene3D" id="1.10.150.570">
    <property type="entry name" value="GidA associated domain, C-terminal subdomain"/>
    <property type="match status" value="1"/>
</dbReference>
<dbReference type="InterPro" id="IPR004416">
    <property type="entry name" value="MnmG"/>
</dbReference>
<gene>
    <name evidence="12" type="primary">mnmG</name>
    <name evidence="12" type="synonym">gidA</name>
    <name evidence="14" type="ORF">AXX12_10940</name>
</gene>